<dbReference type="Gene3D" id="2.60.210.10">
    <property type="entry name" value="Apoptosis, Tumor Necrosis Factor Receptor Associated Protein 2, Chain A"/>
    <property type="match status" value="2"/>
</dbReference>
<dbReference type="SUPFAM" id="SSF49599">
    <property type="entry name" value="TRAF domain-like"/>
    <property type="match status" value="2"/>
</dbReference>
<dbReference type="InterPro" id="IPR008974">
    <property type="entry name" value="TRAF-like"/>
</dbReference>
<dbReference type="PANTHER" id="PTHR46236:SF35">
    <property type="entry name" value="MATH DOMAIN-CONTAINING PROTEIN"/>
    <property type="match status" value="1"/>
</dbReference>
<dbReference type="CDD" id="cd00121">
    <property type="entry name" value="MATH"/>
    <property type="match status" value="2"/>
</dbReference>
<dbReference type="InterPro" id="IPR002083">
    <property type="entry name" value="MATH/TRAF_dom"/>
</dbReference>
<dbReference type="AlphaFoldDB" id="A0A565BXT0"/>
<evidence type="ECO:0000256" key="1">
    <source>
        <dbReference type="ARBA" id="ARBA00023054"/>
    </source>
</evidence>
<proteinExistence type="predicted"/>
<comment type="caution">
    <text evidence="4">The sequence shown here is derived from an EMBL/GenBank/DDBJ whole genome shotgun (WGS) entry which is preliminary data.</text>
</comment>
<dbReference type="Pfam" id="PF22486">
    <property type="entry name" value="MATH_2"/>
    <property type="match status" value="2"/>
</dbReference>
<dbReference type="EMBL" id="CABITT030000005">
    <property type="protein sequence ID" value="VVB06137.1"/>
    <property type="molecule type" value="Genomic_DNA"/>
</dbReference>
<dbReference type="Proteomes" id="UP000489600">
    <property type="component" value="Unassembled WGS sequence"/>
</dbReference>
<reference evidence="4" key="1">
    <citation type="submission" date="2019-07" db="EMBL/GenBank/DDBJ databases">
        <authorList>
            <person name="Dittberner H."/>
        </authorList>
    </citation>
    <scope>NUCLEOTIDE SEQUENCE [LARGE SCALE GENOMIC DNA]</scope>
</reference>
<dbReference type="PROSITE" id="PS50144">
    <property type="entry name" value="MATH"/>
    <property type="match status" value="2"/>
</dbReference>
<organism evidence="4 5">
    <name type="scientific">Arabis nemorensis</name>
    <dbReference type="NCBI Taxonomy" id="586526"/>
    <lineage>
        <taxon>Eukaryota</taxon>
        <taxon>Viridiplantae</taxon>
        <taxon>Streptophyta</taxon>
        <taxon>Embryophyta</taxon>
        <taxon>Tracheophyta</taxon>
        <taxon>Spermatophyta</taxon>
        <taxon>Magnoliopsida</taxon>
        <taxon>eudicotyledons</taxon>
        <taxon>Gunneridae</taxon>
        <taxon>Pentapetalae</taxon>
        <taxon>rosids</taxon>
        <taxon>malvids</taxon>
        <taxon>Brassicales</taxon>
        <taxon>Brassicaceae</taxon>
        <taxon>Arabideae</taxon>
        <taxon>Arabis</taxon>
    </lineage>
</organism>
<dbReference type="InterPro" id="IPR050804">
    <property type="entry name" value="MCC"/>
</dbReference>
<evidence type="ECO:0000256" key="2">
    <source>
        <dbReference type="SAM" id="Coils"/>
    </source>
</evidence>
<sequence length="526" mass="60094">MEALLEKEKAKVFVDRTTSLRDEAELGPKCVLVGTWDTTLGVLNISNRFDSSFCCKIFRRLKAYPKGNNIDNYLSLFLAVANAEYLQFGWKRHAKVSFTVVNQLSEELSQVIESREHLFGQKVSVWGCKRIINNGKLKSKNGGFLVNGEVKIVVEIDVLSVIGELDVLEETEEATPTPPPLKKKLHQRVFEKHPDVALEVHQKNPLLKTAYMNVLLSLTETLCRSPRAISKDDLADAYDSVTSLKDVGFKLDWLEKKLNKVPEKKEKEEACEARMLEMEKELKYLKAKVLAARAPRKRLTSCPWLNGKTYYFSVRLDVVNSETLPREWRIQAKCRLTVVNQLSEKLSQVQEREYWFNRKNNTLCFLEMLPLSKLHDKDGGFAVNGEVKIVLEVEVLEVIGNLDISEDGEEITQEIIERVDVNGFEVVPSKLIKMQTLLNFQPKEMVKIVKAKKKEEQKGVARVQELEEEVKDFNQTCSDIEALLEKKKQELKDLKQKCSEKEALLEKEKGKVLAARTPPLTLDDAV</sequence>
<dbReference type="PANTHER" id="PTHR46236">
    <property type="entry name" value="TRAF-LIKE SUPERFAMILY PROTEIN"/>
    <property type="match status" value="1"/>
</dbReference>
<gene>
    <name evidence="4" type="ORF">ANE_LOCUS16581</name>
</gene>
<protein>
    <recommendedName>
        <fullName evidence="3">MATH domain-containing protein</fullName>
    </recommendedName>
</protein>
<name>A0A565BXT0_9BRAS</name>
<keyword evidence="1 2" id="KW-0175">Coiled coil</keyword>
<keyword evidence="5" id="KW-1185">Reference proteome</keyword>
<feature type="coiled-coil region" evidence="2">
    <location>
        <begin position="449"/>
        <end position="511"/>
    </location>
</feature>
<evidence type="ECO:0000313" key="4">
    <source>
        <dbReference type="EMBL" id="VVB06137.1"/>
    </source>
</evidence>
<evidence type="ECO:0000313" key="5">
    <source>
        <dbReference type="Proteomes" id="UP000489600"/>
    </source>
</evidence>
<evidence type="ECO:0000259" key="3">
    <source>
        <dbReference type="PROSITE" id="PS50144"/>
    </source>
</evidence>
<feature type="domain" description="MATH" evidence="3">
    <location>
        <begin position="248"/>
        <end position="393"/>
    </location>
</feature>
<feature type="domain" description="MATH" evidence="3">
    <location>
        <begin position="7"/>
        <end position="156"/>
    </location>
</feature>
<accession>A0A565BXT0</accession>
<dbReference type="OrthoDB" id="289038at2759"/>